<evidence type="ECO:0000313" key="1">
    <source>
        <dbReference type="EMBL" id="KAJ4707581.1"/>
    </source>
</evidence>
<organism evidence="1 2">
    <name type="scientific">Melia azedarach</name>
    <name type="common">Chinaberry tree</name>
    <dbReference type="NCBI Taxonomy" id="155640"/>
    <lineage>
        <taxon>Eukaryota</taxon>
        <taxon>Viridiplantae</taxon>
        <taxon>Streptophyta</taxon>
        <taxon>Embryophyta</taxon>
        <taxon>Tracheophyta</taxon>
        <taxon>Spermatophyta</taxon>
        <taxon>Magnoliopsida</taxon>
        <taxon>eudicotyledons</taxon>
        <taxon>Gunneridae</taxon>
        <taxon>Pentapetalae</taxon>
        <taxon>rosids</taxon>
        <taxon>malvids</taxon>
        <taxon>Sapindales</taxon>
        <taxon>Meliaceae</taxon>
        <taxon>Melia</taxon>
    </lineage>
</organism>
<comment type="caution">
    <text evidence="1">The sequence shown here is derived from an EMBL/GenBank/DDBJ whole genome shotgun (WGS) entry which is preliminary data.</text>
</comment>
<sequence>MNDDATDKSEAAGEALLAQISLYAEKNLQKARDQLHQNDGEQSDYQNSEIDICKSNEELKGLIEIEEKQLSDYSEYQKQIENEAKQKCLAEKRPQADIMKAVYLSLDSFEKHYGPLAIDVKDGQTSSLDVYRCVIVQSQFHLRQLRDEYMSRSEIWHIHAGNPCFLCTFRDSFAAMHIALQDLPEDSVSPTFSGMGTETTACEVLKTVLELDHERRIKNEAKQKEDSNNTMRNI</sequence>
<name>A0ACC1X874_MELAZ</name>
<evidence type="ECO:0000313" key="2">
    <source>
        <dbReference type="Proteomes" id="UP001164539"/>
    </source>
</evidence>
<proteinExistence type="predicted"/>
<keyword evidence="2" id="KW-1185">Reference proteome</keyword>
<protein>
    <submittedName>
        <fullName evidence="1">Inactive ubiquitin carboxyl-terminal hydrolase</fullName>
    </submittedName>
</protein>
<gene>
    <name evidence="1" type="ORF">OWV82_021082</name>
</gene>
<accession>A0ACC1X874</accession>
<dbReference type="Proteomes" id="UP001164539">
    <property type="component" value="Chromosome 11"/>
</dbReference>
<keyword evidence="1" id="KW-0378">Hydrolase</keyword>
<reference evidence="1 2" key="1">
    <citation type="journal article" date="2023" name="Science">
        <title>Complex scaffold remodeling in plant triterpene biosynthesis.</title>
        <authorList>
            <person name="De La Pena R."/>
            <person name="Hodgson H."/>
            <person name="Liu J.C."/>
            <person name="Stephenson M.J."/>
            <person name="Martin A.C."/>
            <person name="Owen C."/>
            <person name="Harkess A."/>
            <person name="Leebens-Mack J."/>
            <person name="Jimenez L.E."/>
            <person name="Osbourn A."/>
            <person name="Sattely E.S."/>
        </authorList>
    </citation>
    <scope>NUCLEOTIDE SEQUENCE [LARGE SCALE GENOMIC DNA]</scope>
    <source>
        <strain evidence="2">cv. JPN11</strain>
        <tissue evidence="1">Leaf</tissue>
    </source>
</reference>
<dbReference type="EMBL" id="CM051404">
    <property type="protein sequence ID" value="KAJ4707581.1"/>
    <property type="molecule type" value="Genomic_DNA"/>
</dbReference>